<dbReference type="STRING" id="211165.GCA_000317285_01820"/>
<reference evidence="1 2" key="1">
    <citation type="journal article" date="2019" name="Genome Biol. Evol.">
        <title>Day and night: Metabolic profiles and evolutionary relationships of six axenic non-marine cyanobacteria.</title>
        <authorList>
            <person name="Will S.E."/>
            <person name="Henke P."/>
            <person name="Boedeker C."/>
            <person name="Huang S."/>
            <person name="Brinkmann H."/>
            <person name="Rohde M."/>
            <person name="Jarek M."/>
            <person name="Friedl T."/>
            <person name="Seufert S."/>
            <person name="Schumacher M."/>
            <person name="Overmann J."/>
            <person name="Neumann-Schaal M."/>
            <person name="Petersen J."/>
        </authorList>
    </citation>
    <scope>NUCLEOTIDE SEQUENCE [LARGE SCALE GENOMIC DNA]</scope>
    <source>
        <strain evidence="1 2">PCC 6912</strain>
    </source>
</reference>
<gene>
    <name evidence="1" type="ORF">PCC6912_50820</name>
</gene>
<dbReference type="EMBL" id="RSCJ01000027">
    <property type="protein sequence ID" value="RUR74904.1"/>
    <property type="molecule type" value="Genomic_DNA"/>
</dbReference>
<protein>
    <submittedName>
        <fullName evidence="1">Uncharacterized protein</fullName>
    </submittedName>
</protein>
<proteinExistence type="predicted"/>
<comment type="caution">
    <text evidence="1">The sequence shown here is derived from an EMBL/GenBank/DDBJ whole genome shotgun (WGS) entry which is preliminary data.</text>
</comment>
<keyword evidence="2" id="KW-1185">Reference proteome</keyword>
<evidence type="ECO:0000313" key="2">
    <source>
        <dbReference type="Proteomes" id="UP000268857"/>
    </source>
</evidence>
<dbReference type="Proteomes" id="UP000268857">
    <property type="component" value="Unassembled WGS sequence"/>
</dbReference>
<sequence>MVKKVKRNSEPPRSYYTLDLGVPLASCLSHASVALSKHKREIVVDALKFYIPLALPKNKLRVFVPKNWLETNLDSRRSFVSGRKYKKSPSGFSIELDNETNKVLCHASIEIGIPEREIIILALKQYLPNVYPPAKEILEVAEIDRELVKTNS</sequence>
<name>A0A3S0Y2C6_CHLFR</name>
<evidence type="ECO:0000313" key="1">
    <source>
        <dbReference type="EMBL" id="RUR74904.1"/>
    </source>
</evidence>
<accession>A0A3S0Y2C6</accession>
<organism evidence="1 2">
    <name type="scientific">Chlorogloeopsis fritschii PCC 6912</name>
    <dbReference type="NCBI Taxonomy" id="211165"/>
    <lineage>
        <taxon>Bacteria</taxon>
        <taxon>Bacillati</taxon>
        <taxon>Cyanobacteriota</taxon>
        <taxon>Cyanophyceae</taxon>
        <taxon>Nostocales</taxon>
        <taxon>Chlorogloeopsidaceae</taxon>
        <taxon>Chlorogloeopsis</taxon>
    </lineage>
</organism>
<dbReference type="AlphaFoldDB" id="A0A3S0Y2C6"/>